<evidence type="ECO:0000313" key="2">
    <source>
        <dbReference type="EMBL" id="KAI5416415.1"/>
    </source>
</evidence>
<evidence type="ECO:0000259" key="1">
    <source>
        <dbReference type="Pfam" id="PF10536"/>
    </source>
</evidence>
<dbReference type="InterPro" id="IPR044824">
    <property type="entry name" value="MAIN-like"/>
</dbReference>
<dbReference type="Gramene" id="Psat04G0147000-T1">
    <property type="protein sequence ID" value="KAI5416415.1"/>
    <property type="gene ID" value="KIW84_041470"/>
</dbReference>
<gene>
    <name evidence="2" type="ORF">KIW84_041470</name>
</gene>
<reference evidence="2 3" key="1">
    <citation type="journal article" date="2022" name="Nat. Genet.">
        <title>Improved pea reference genome and pan-genome highlight genomic features and evolutionary characteristics.</title>
        <authorList>
            <person name="Yang T."/>
            <person name="Liu R."/>
            <person name="Luo Y."/>
            <person name="Hu S."/>
            <person name="Wang D."/>
            <person name="Wang C."/>
            <person name="Pandey M.K."/>
            <person name="Ge S."/>
            <person name="Xu Q."/>
            <person name="Li N."/>
            <person name="Li G."/>
            <person name="Huang Y."/>
            <person name="Saxena R.K."/>
            <person name="Ji Y."/>
            <person name="Li M."/>
            <person name="Yan X."/>
            <person name="He Y."/>
            <person name="Liu Y."/>
            <person name="Wang X."/>
            <person name="Xiang C."/>
            <person name="Varshney R.K."/>
            <person name="Ding H."/>
            <person name="Gao S."/>
            <person name="Zong X."/>
        </authorList>
    </citation>
    <scope>NUCLEOTIDE SEQUENCE [LARGE SCALE GENOMIC DNA]</scope>
    <source>
        <strain evidence="2 3">cv. Zhongwan 6</strain>
    </source>
</reference>
<dbReference type="Pfam" id="PF10536">
    <property type="entry name" value="PMD"/>
    <property type="match status" value="1"/>
</dbReference>
<dbReference type="PANTHER" id="PTHR46033">
    <property type="entry name" value="PROTEIN MAIN-LIKE 2"/>
    <property type="match status" value="1"/>
</dbReference>
<dbReference type="Proteomes" id="UP001058974">
    <property type="component" value="Chromosome 4"/>
</dbReference>
<dbReference type="InterPro" id="IPR019557">
    <property type="entry name" value="AminoTfrase-like_pln_mobile"/>
</dbReference>
<keyword evidence="3" id="KW-1185">Reference proteome</keyword>
<name>A0A9D4XBJ6_PEA</name>
<dbReference type="AlphaFoldDB" id="A0A9D4XBJ6"/>
<evidence type="ECO:0000313" key="3">
    <source>
        <dbReference type="Proteomes" id="UP001058974"/>
    </source>
</evidence>
<organism evidence="2 3">
    <name type="scientific">Pisum sativum</name>
    <name type="common">Garden pea</name>
    <name type="synonym">Lathyrus oleraceus</name>
    <dbReference type="NCBI Taxonomy" id="3888"/>
    <lineage>
        <taxon>Eukaryota</taxon>
        <taxon>Viridiplantae</taxon>
        <taxon>Streptophyta</taxon>
        <taxon>Embryophyta</taxon>
        <taxon>Tracheophyta</taxon>
        <taxon>Spermatophyta</taxon>
        <taxon>Magnoliopsida</taxon>
        <taxon>eudicotyledons</taxon>
        <taxon>Gunneridae</taxon>
        <taxon>Pentapetalae</taxon>
        <taxon>rosids</taxon>
        <taxon>fabids</taxon>
        <taxon>Fabales</taxon>
        <taxon>Fabaceae</taxon>
        <taxon>Papilionoideae</taxon>
        <taxon>50 kb inversion clade</taxon>
        <taxon>NPAAA clade</taxon>
        <taxon>Hologalegina</taxon>
        <taxon>IRL clade</taxon>
        <taxon>Fabeae</taxon>
        <taxon>Lathyrus</taxon>
    </lineage>
</organism>
<dbReference type="PANTHER" id="PTHR46033:SF8">
    <property type="entry name" value="PROTEIN MAINTENANCE OF MERISTEMS-LIKE"/>
    <property type="match status" value="1"/>
</dbReference>
<dbReference type="GO" id="GO:0010073">
    <property type="term" value="P:meristem maintenance"/>
    <property type="evidence" value="ECO:0007669"/>
    <property type="project" value="InterPro"/>
</dbReference>
<proteinExistence type="predicted"/>
<feature type="domain" description="Aminotransferase-like plant mobile" evidence="1">
    <location>
        <begin position="18"/>
        <end position="243"/>
    </location>
</feature>
<dbReference type="EMBL" id="JAMSHJ010000004">
    <property type="protein sequence ID" value="KAI5416415.1"/>
    <property type="molecule type" value="Genomic_DNA"/>
</dbReference>
<comment type="caution">
    <text evidence="2">The sequence shown here is derived from an EMBL/GenBank/DDBJ whole genome shotgun (WGS) entry which is preliminary data.</text>
</comment>
<accession>A0A9D4XBJ6</accession>
<protein>
    <recommendedName>
        <fullName evidence="1">Aminotransferase-like plant mobile domain-containing protein</fullName>
    </recommendedName>
</protein>
<sequence length="247" mass="28903">MDLLETDLLDDNARGQGSGSSMHIIYLPLLRHVDRIGSYSWGSACLAYLCSFLCKNSHKDTSTFSGRAVLLQAWGWSRLPSLAPVNNNPFTFPYAQKWSARGMSYNRCPRHCITQYRNLLDHLRPTDFIWRPYLNLDHDHQVNAEYAAVWTACTPIIWFTTMEMHNSYRVKPQFGMPQNIPDPPASLGEWHLRKVNDQWNFNPWQSFARSEYRKWKHHHDHVLIDAVMPTEEKPSHTYMAWYKSVGF</sequence>